<dbReference type="STRING" id="39966.A0A369J7L6"/>
<dbReference type="InterPro" id="IPR040976">
    <property type="entry name" value="Pkinase_fungal"/>
</dbReference>
<dbReference type="InParanoid" id="A0A369J7L6"/>
<dbReference type="SUPFAM" id="SSF56112">
    <property type="entry name" value="Protein kinase-like (PK-like)"/>
    <property type="match status" value="1"/>
</dbReference>
<dbReference type="OrthoDB" id="312874at2759"/>
<evidence type="ECO:0000259" key="2">
    <source>
        <dbReference type="Pfam" id="PF17667"/>
    </source>
</evidence>
<evidence type="ECO:0000256" key="1">
    <source>
        <dbReference type="SAM" id="MobiDB-lite"/>
    </source>
</evidence>
<comment type="caution">
    <text evidence="3">The sequence shown here is derived from an EMBL/GenBank/DDBJ whole genome shotgun (WGS) entry which is preliminary data.</text>
</comment>
<keyword evidence="4" id="KW-1185">Reference proteome</keyword>
<name>A0A369J7L6_HYPMA</name>
<evidence type="ECO:0000313" key="3">
    <source>
        <dbReference type="EMBL" id="RDB16415.1"/>
    </source>
</evidence>
<gene>
    <name evidence="3" type="ORF">Hypma_002772</name>
</gene>
<accession>A0A369J7L6</accession>
<dbReference type="PANTHER" id="PTHR38248:SF2">
    <property type="entry name" value="FUNK1 11"/>
    <property type="match status" value="1"/>
</dbReference>
<feature type="domain" description="Fungal-type protein kinase" evidence="2">
    <location>
        <begin position="199"/>
        <end position="587"/>
    </location>
</feature>
<dbReference type="Gene3D" id="1.10.510.10">
    <property type="entry name" value="Transferase(Phosphotransferase) domain 1"/>
    <property type="match status" value="1"/>
</dbReference>
<dbReference type="Proteomes" id="UP000076154">
    <property type="component" value="Unassembled WGS sequence"/>
</dbReference>
<organism evidence="3 4">
    <name type="scientific">Hypsizygus marmoreus</name>
    <name type="common">White beech mushroom</name>
    <name type="synonym">Agaricus marmoreus</name>
    <dbReference type="NCBI Taxonomy" id="39966"/>
    <lineage>
        <taxon>Eukaryota</taxon>
        <taxon>Fungi</taxon>
        <taxon>Dikarya</taxon>
        <taxon>Basidiomycota</taxon>
        <taxon>Agaricomycotina</taxon>
        <taxon>Agaricomycetes</taxon>
        <taxon>Agaricomycetidae</taxon>
        <taxon>Agaricales</taxon>
        <taxon>Tricholomatineae</taxon>
        <taxon>Lyophyllaceae</taxon>
        <taxon>Hypsizygus</taxon>
    </lineage>
</organism>
<dbReference type="PROSITE" id="PS00109">
    <property type="entry name" value="PROTEIN_KINASE_TYR"/>
    <property type="match status" value="1"/>
</dbReference>
<dbReference type="Pfam" id="PF17667">
    <property type="entry name" value="Pkinase_fungal"/>
    <property type="match status" value="1"/>
</dbReference>
<sequence>MYQRINAVEMDLRHRLRVADTKEFLDTFFPVPTSEHIHEMFASLLRINDDGRRIYRSRKKVWVGIKGLVEHEEDKFARLANTIRDATRATCQAGVVDDASIDGVWLDIPPLAYRIDLLEENAFIRPDVVLVEKAQVKDMKALDKEYRDTLDPVIRADRDASIMIIEGQQDRKRKATAKDDADNIKDNEEKSILTIEEQREKALDLARRWWGQVHVPLAIMRSGESRLRSHQRLLNHVQLVLTTQLDRRFAFGILLGLNGRLTVCLCDRSGAVFTQDPFSIHKDPKAFIRVMAGVSMLKPEQLGWDPAMNVFVLTTREIVRSYRLGPKDPHKNGRGTHWVIDLPSKAGPPEQVVTVRALAMPSEIICTRATIVWEVVRLVDLPKPKAVYVLKRFWRRVEAARYESIHEGPPSMILPEDDFYRALGIYTERIFYSGDAIVGGIVDSTLDFIRQGLTTTASSWEGITEPNAGCLTTKARSCRDFTGPDAEWYPAIARKYLKAAPYVHSDVVMKDLGINLTYFSSLMELLRVIRDCVKEHDRFCEKGVLHRDISPGNIVIVVPRHNRNGEEPLTKGQLIDFDHAKYTTRRTNTGLLNPNSDLPTDRKLEVFCWLLSSESLEPRVGKSLMSAAVNAFGGNRISAVQYLDYVIPLRERYFGLTAPVNDTYSCADLRWDKEDKDIPDFSDDADEKAHAWTRPELRHGTRPYMSYETLASAKHGFSYRYRDSSSPRPGFFHDSVHDMESFVWVIIEICLTRKGPGMNMLRDEFQQPDSTLDSPDATKLDDIYMRFFQADVQSITKARDKLLAEPKIMDDEIIPCFHPYFEPLKEMVLQLWHTLVLAYYFRAFEYHHIHMFFLDILSHVMEKYEVDKIFNGIGNLDTEREERRRKDYYEDALSTFILTDTIAEMPQTDTRAINEAKATMSRQKPGSTNSVPASPPRKKARLE</sequence>
<dbReference type="InterPro" id="IPR011009">
    <property type="entry name" value="Kinase-like_dom_sf"/>
</dbReference>
<protein>
    <recommendedName>
        <fullName evidence="2">Fungal-type protein kinase domain-containing protein</fullName>
    </recommendedName>
</protein>
<evidence type="ECO:0000313" key="4">
    <source>
        <dbReference type="Proteomes" id="UP000076154"/>
    </source>
</evidence>
<dbReference type="PANTHER" id="PTHR38248">
    <property type="entry name" value="FUNK1 6"/>
    <property type="match status" value="1"/>
</dbReference>
<reference evidence="3" key="1">
    <citation type="submission" date="2018-04" db="EMBL/GenBank/DDBJ databases">
        <title>Whole genome sequencing of Hypsizygus marmoreus.</title>
        <authorList>
            <person name="Choi I.-G."/>
            <person name="Min B."/>
            <person name="Kim J.-G."/>
            <person name="Kim S."/>
            <person name="Oh Y.-L."/>
            <person name="Kong W.-S."/>
            <person name="Park H."/>
            <person name="Jeong J."/>
            <person name="Song E.-S."/>
        </authorList>
    </citation>
    <scope>NUCLEOTIDE SEQUENCE [LARGE SCALE GENOMIC DNA]</scope>
    <source>
        <strain evidence="3">51987-8</strain>
    </source>
</reference>
<proteinExistence type="predicted"/>
<dbReference type="GO" id="GO:0004672">
    <property type="term" value="F:protein kinase activity"/>
    <property type="evidence" value="ECO:0007669"/>
    <property type="project" value="InterPro"/>
</dbReference>
<feature type="compositionally biased region" description="Polar residues" evidence="1">
    <location>
        <begin position="920"/>
        <end position="932"/>
    </location>
</feature>
<dbReference type="EMBL" id="LUEZ02000124">
    <property type="protein sequence ID" value="RDB16415.1"/>
    <property type="molecule type" value="Genomic_DNA"/>
</dbReference>
<dbReference type="InterPro" id="IPR008266">
    <property type="entry name" value="Tyr_kinase_AS"/>
</dbReference>
<feature type="region of interest" description="Disordered" evidence="1">
    <location>
        <begin position="915"/>
        <end position="943"/>
    </location>
</feature>
<dbReference type="AlphaFoldDB" id="A0A369J7L6"/>